<dbReference type="InterPro" id="IPR006674">
    <property type="entry name" value="HD_domain"/>
</dbReference>
<proteinExistence type="predicted"/>
<feature type="domain" description="HD/PDEase" evidence="1">
    <location>
        <begin position="77"/>
        <end position="208"/>
    </location>
</feature>
<dbReference type="SUPFAM" id="SSF109604">
    <property type="entry name" value="HD-domain/PDEase-like"/>
    <property type="match status" value="1"/>
</dbReference>
<dbReference type="EMBL" id="DF967972">
    <property type="protein sequence ID" value="GAP12957.1"/>
    <property type="molecule type" value="Genomic_DNA"/>
</dbReference>
<dbReference type="Gene3D" id="1.10.3210.10">
    <property type="entry name" value="Hypothetical protein af1432"/>
    <property type="match status" value="1"/>
</dbReference>
<gene>
    <name evidence="2" type="ORF">LARV_00697</name>
</gene>
<evidence type="ECO:0000313" key="2">
    <source>
        <dbReference type="EMBL" id="GAP12957.1"/>
    </source>
</evidence>
<keyword evidence="2" id="KW-0378">Hydrolase</keyword>
<dbReference type="Pfam" id="PF01966">
    <property type="entry name" value="HD"/>
    <property type="match status" value="1"/>
</dbReference>
<evidence type="ECO:0000313" key="3">
    <source>
        <dbReference type="Proteomes" id="UP000055060"/>
    </source>
</evidence>
<reference evidence="2" key="1">
    <citation type="submission" date="2015-07" db="EMBL/GenBank/DDBJ databases">
        <title>Draft Genome Sequences of Anaerolinea thermolimosa IMO-1, Bellilinea caldifistulae GOMI-1, Leptolinea tardivitalis YMTK-2, Levilinea saccharolytica KIBI-1,Longilinea arvoryzae KOME-1, Previously Described as Members of the Anaerolineaceae (Chloroflexi).</title>
        <authorList>
            <person name="Sekiguchi Y."/>
            <person name="Ohashi A."/>
            <person name="Matsuura N."/>
            <person name="Tourlousse M.D."/>
        </authorList>
    </citation>
    <scope>NUCLEOTIDE SEQUENCE [LARGE SCALE GENOMIC DNA]</scope>
    <source>
        <strain evidence="2">KOME-1</strain>
    </source>
</reference>
<dbReference type="InterPro" id="IPR003607">
    <property type="entry name" value="HD/PDEase_dom"/>
</dbReference>
<dbReference type="STRING" id="360412.LARV_00697"/>
<name>A0A0S7BCF9_9CHLR</name>
<dbReference type="Proteomes" id="UP000055060">
    <property type="component" value="Unassembled WGS sequence"/>
</dbReference>
<evidence type="ECO:0000259" key="1">
    <source>
        <dbReference type="SMART" id="SM00471"/>
    </source>
</evidence>
<keyword evidence="3" id="KW-1185">Reference proteome</keyword>
<organism evidence="2">
    <name type="scientific">Longilinea arvoryzae</name>
    <dbReference type="NCBI Taxonomy" id="360412"/>
    <lineage>
        <taxon>Bacteria</taxon>
        <taxon>Bacillati</taxon>
        <taxon>Chloroflexota</taxon>
        <taxon>Anaerolineae</taxon>
        <taxon>Anaerolineales</taxon>
        <taxon>Anaerolineaceae</taxon>
        <taxon>Longilinea</taxon>
    </lineage>
</organism>
<dbReference type="AlphaFoldDB" id="A0A0S7BCF9"/>
<accession>A0A0S7BCF9</accession>
<protein>
    <submittedName>
        <fullName evidence="2">Predicted HD superfamily hydrolase</fullName>
    </submittedName>
</protein>
<sequence>MLEWKEAVMIGKTLRRCSICQRYTAAYLVEDPHLGTLHLCHACWTAHQESVNAAAHSTGVPGRAQAEALLAEGESLNPGPWVGHSRWVAEAAIRLAAHLPGLDPDTAFSLGLLHDIGRREGPSDMRHALDGYRYLSGLGYGQAAQICLTHSHPIRNIHAAAGQWDIPPEEFRFVQTYLERVDYKDYDRLIQLCDALALPDGLCLIEKRLVDVALRHGFNEYTLDKWRAFLQLQRDFERILGQSVYTFLPRVIENTFGVNSSHKI</sequence>
<dbReference type="GO" id="GO:0016787">
    <property type="term" value="F:hydrolase activity"/>
    <property type="evidence" value="ECO:0007669"/>
    <property type="project" value="UniProtKB-KW"/>
</dbReference>
<dbReference type="CDD" id="cd00077">
    <property type="entry name" value="HDc"/>
    <property type="match status" value="1"/>
</dbReference>
<dbReference type="SMART" id="SM00471">
    <property type="entry name" value="HDc"/>
    <property type="match status" value="1"/>
</dbReference>
<dbReference type="RefSeq" id="WP_201785868.1">
    <property type="nucleotide sequence ID" value="NZ_DF967972.1"/>
</dbReference>